<protein>
    <submittedName>
        <fullName evidence="1">Uncharacterized protein</fullName>
    </submittedName>
</protein>
<sequence length="117" mass="12576">MSETEPAAVAGIPETVLDDLAQTLAEKIDVLLDRLTDRALAAPQAGSPAWKTQWRGRDSIDGHLEHSRRLYVRAVLANRAGIGLAEATAPAPAAVVRRTAPRTRPRATVNADQLAMF</sequence>
<organism evidence="1 2">
    <name type="scientific">Rhodococcoides kyotonense</name>
    <dbReference type="NCBI Taxonomy" id="398843"/>
    <lineage>
        <taxon>Bacteria</taxon>
        <taxon>Bacillati</taxon>
        <taxon>Actinomycetota</taxon>
        <taxon>Actinomycetes</taxon>
        <taxon>Mycobacteriales</taxon>
        <taxon>Nocardiaceae</taxon>
        <taxon>Rhodococcoides</taxon>
    </lineage>
</organism>
<reference evidence="1 2" key="1">
    <citation type="submission" date="2016-03" db="EMBL/GenBank/DDBJ databases">
        <title>Genome sequence of Rhodococcus kyotonensis KB10.</title>
        <authorList>
            <person name="Jeong H."/>
            <person name="Hong C.E."/>
            <person name="Jo S.H."/>
            <person name="Park J.M."/>
        </authorList>
    </citation>
    <scope>NUCLEOTIDE SEQUENCE [LARGE SCALE GENOMIC DNA]</scope>
    <source>
        <strain evidence="1 2">KB10</strain>
    </source>
</reference>
<name>A0A177YF49_9NOCA</name>
<proteinExistence type="predicted"/>
<comment type="caution">
    <text evidence="1">The sequence shown here is derived from an EMBL/GenBank/DDBJ whole genome shotgun (WGS) entry which is preliminary data.</text>
</comment>
<evidence type="ECO:0000313" key="1">
    <source>
        <dbReference type="EMBL" id="OAK53849.1"/>
    </source>
</evidence>
<evidence type="ECO:0000313" key="2">
    <source>
        <dbReference type="Proteomes" id="UP000077519"/>
    </source>
</evidence>
<dbReference type="Proteomes" id="UP000077519">
    <property type="component" value="Unassembled WGS sequence"/>
</dbReference>
<accession>A0A177YF49</accession>
<dbReference type="RefSeq" id="WP_068426912.1">
    <property type="nucleotide sequence ID" value="NZ_LVHI01000015.1"/>
</dbReference>
<dbReference type="EMBL" id="LVHI01000015">
    <property type="protein sequence ID" value="OAK53849.1"/>
    <property type="molecule type" value="Genomic_DNA"/>
</dbReference>
<keyword evidence="2" id="KW-1185">Reference proteome</keyword>
<dbReference type="AlphaFoldDB" id="A0A177YF49"/>
<gene>
    <name evidence="1" type="ORF">A3K89_22295</name>
</gene>